<proteinExistence type="predicted"/>
<dbReference type="InterPro" id="IPR036770">
    <property type="entry name" value="Ankyrin_rpt-contain_sf"/>
</dbReference>
<reference evidence="1 2" key="1">
    <citation type="journal article" date="2016" name="Genome Announc.">
        <title>Complete Genome Sequence of a New Megavirus Family Member Isolated from an Inland Water Lake for the First Time in India.</title>
        <authorList>
            <person name="Chatterjee A."/>
            <person name="Ali F."/>
            <person name="Bange D."/>
            <person name="Kondabagil K."/>
        </authorList>
    </citation>
    <scope>NUCLEOTIDE SEQUENCE [LARGE SCALE GENOMIC DNA]</scope>
    <source>
        <strain evidence="1">1</strain>
    </source>
</reference>
<dbReference type="Gene3D" id="1.25.40.20">
    <property type="entry name" value="Ankyrin repeat-containing domain"/>
    <property type="match status" value="1"/>
</dbReference>
<dbReference type="SUPFAM" id="SSF48403">
    <property type="entry name" value="Ankyrin repeat"/>
    <property type="match status" value="1"/>
</dbReference>
<dbReference type="InterPro" id="IPR002110">
    <property type="entry name" value="Ankyrin_rpt"/>
</dbReference>
<dbReference type="Proteomes" id="UP000241365">
    <property type="component" value="Segment"/>
</dbReference>
<sequence length="314" mass="36902">MDKKYKHKSVDFPDYKVIISEKYIHMPYLSSQKLTKLEEIISQDDQIFVEKSESYRRKSELFNYLVQKDDLEKILLLQNQDKYDILSNIDNLFKCAVIFKSYKILKYLMQMGFSMNYLDNYAIMACSSESKNSDFLKYIIENGGDVCARNNLAIKIAARLGCLENFKYLMNNGADIHADNDFVIKILTNYSHTDILIYLHDNGINLSMYDVMHNYFRYCFIYGIHEGLELCFNLGLDIKIITEFDIKSINILETSSETIKLLIDHGINFSCLNHYEPEREYEKDLLNIYDLLIKNNIEPRAIMFNILENIGQKN</sequence>
<evidence type="ECO:0000313" key="2">
    <source>
        <dbReference type="Proteomes" id="UP000241365"/>
    </source>
</evidence>
<dbReference type="RefSeq" id="YP_010776568.1">
    <property type="nucleotide sequence ID" value="NC_075034.1"/>
</dbReference>
<dbReference type="GeneID" id="80513179"/>
<protein>
    <submittedName>
        <fullName evidence="1">Uncharacterized protein</fullName>
    </submittedName>
</protein>
<dbReference type="SMART" id="SM00248">
    <property type="entry name" value="ANK"/>
    <property type="match status" value="3"/>
</dbReference>
<organism evidence="1 2">
    <name type="scientific">Powai lake megavirus</name>
    <dbReference type="NCBI Taxonomy" id="1842663"/>
    <lineage>
        <taxon>Viruses</taxon>
        <taxon>Varidnaviria</taxon>
        <taxon>Bamfordvirae</taxon>
        <taxon>Nucleocytoviricota</taxon>
        <taxon>Megaviricetes</taxon>
        <taxon>Imitervirales</taxon>
        <taxon>Mimiviridae</taxon>
        <taxon>Megamimivirinae</taxon>
        <taxon>Megavirus</taxon>
        <taxon>Megavirus powaiense</taxon>
    </lineage>
</organism>
<evidence type="ECO:0000313" key="1">
    <source>
        <dbReference type="EMBL" id="ANB50817.1"/>
    </source>
</evidence>
<dbReference type="KEGG" id="vg:80513179"/>
<dbReference type="EMBL" id="KU877344">
    <property type="protein sequence ID" value="ANB50817.1"/>
    <property type="molecule type" value="Genomic_DNA"/>
</dbReference>
<dbReference type="PROSITE" id="PS50088">
    <property type="entry name" value="ANK_REPEAT"/>
    <property type="match status" value="1"/>
</dbReference>
<keyword evidence="2" id="KW-1185">Reference proteome</keyword>
<dbReference type="Pfam" id="PF12796">
    <property type="entry name" value="Ank_2"/>
    <property type="match status" value="1"/>
</dbReference>
<accession>A0A167RL43</accession>
<name>A0A167RL43_9VIRU</name>